<keyword evidence="10" id="KW-1133">Transmembrane helix</keyword>
<dbReference type="PRINTS" id="PR00385">
    <property type="entry name" value="P450"/>
</dbReference>
<dbReference type="GO" id="GO:0016705">
    <property type="term" value="F:oxidoreductase activity, acting on paired donors, with incorporation or reduction of molecular oxygen"/>
    <property type="evidence" value="ECO:0007669"/>
    <property type="project" value="InterPro"/>
</dbReference>
<dbReference type="InterPro" id="IPR002403">
    <property type="entry name" value="Cyt_P450_E_grp-IV"/>
</dbReference>
<dbReference type="CDD" id="cd11069">
    <property type="entry name" value="CYP_FUM15-like"/>
    <property type="match status" value="1"/>
</dbReference>
<dbReference type="PRINTS" id="PR00465">
    <property type="entry name" value="EP450IV"/>
</dbReference>
<accession>A0AAF0YAF4</accession>
<dbReference type="InterPro" id="IPR036396">
    <property type="entry name" value="Cyt_P450_sf"/>
</dbReference>
<feature type="binding site" description="axial binding residue" evidence="9">
    <location>
        <position position="511"/>
    </location>
    <ligand>
        <name>heme</name>
        <dbReference type="ChEBI" id="CHEBI:30413"/>
    </ligand>
    <ligandPart>
        <name>Fe</name>
        <dbReference type="ChEBI" id="CHEBI:18248"/>
    </ligandPart>
</feature>
<dbReference type="RefSeq" id="XP_062629007.1">
    <property type="nucleotide sequence ID" value="XM_062773023.1"/>
</dbReference>
<gene>
    <name evidence="11" type="primary">FUM15_4</name>
    <name evidence="11" type="ORF">LOC62_04G006453</name>
</gene>
<dbReference type="GO" id="GO:0004497">
    <property type="term" value="F:monooxygenase activity"/>
    <property type="evidence" value="ECO:0007669"/>
    <property type="project" value="UniProtKB-KW"/>
</dbReference>
<dbReference type="GO" id="GO:0005506">
    <property type="term" value="F:iron ion binding"/>
    <property type="evidence" value="ECO:0007669"/>
    <property type="project" value="InterPro"/>
</dbReference>
<dbReference type="GeneID" id="87809676"/>
<keyword evidence="4 9" id="KW-0349">Heme</keyword>
<keyword evidence="8 11" id="KW-0503">Monooxygenase</keyword>
<evidence type="ECO:0000256" key="8">
    <source>
        <dbReference type="ARBA" id="ARBA00023033"/>
    </source>
</evidence>
<evidence type="ECO:0000256" key="4">
    <source>
        <dbReference type="ARBA" id="ARBA00022617"/>
    </source>
</evidence>
<dbReference type="GO" id="GO:0020037">
    <property type="term" value="F:heme binding"/>
    <property type="evidence" value="ECO:0007669"/>
    <property type="project" value="InterPro"/>
</dbReference>
<dbReference type="InterPro" id="IPR001128">
    <property type="entry name" value="Cyt_P450"/>
</dbReference>
<name>A0AAF0YAF4_9TREE</name>
<comment type="similarity">
    <text evidence="3">Belongs to the cytochrome P450 family.</text>
</comment>
<evidence type="ECO:0000256" key="3">
    <source>
        <dbReference type="ARBA" id="ARBA00010617"/>
    </source>
</evidence>
<keyword evidence="5 9" id="KW-0479">Metal-binding</keyword>
<evidence type="ECO:0000313" key="12">
    <source>
        <dbReference type="Proteomes" id="UP000827549"/>
    </source>
</evidence>
<keyword evidence="12" id="KW-1185">Reference proteome</keyword>
<dbReference type="Pfam" id="PF00067">
    <property type="entry name" value="p450"/>
    <property type="match status" value="1"/>
</dbReference>
<dbReference type="SUPFAM" id="SSF48264">
    <property type="entry name" value="Cytochrome P450"/>
    <property type="match status" value="1"/>
</dbReference>
<dbReference type="InterPro" id="IPR050121">
    <property type="entry name" value="Cytochrome_P450_monoxygenase"/>
</dbReference>
<dbReference type="PANTHER" id="PTHR24305:SF166">
    <property type="entry name" value="CYTOCHROME P450 12A4, MITOCHONDRIAL-RELATED"/>
    <property type="match status" value="1"/>
</dbReference>
<protein>
    <submittedName>
        <fullName evidence="11">Cytochrome P450 monooxygenase FUM15</fullName>
    </submittedName>
</protein>
<feature type="transmembrane region" description="Helical" evidence="10">
    <location>
        <begin position="23"/>
        <end position="43"/>
    </location>
</feature>
<sequence>MSALTRFIEPLLEALPAWTRHPVAVVAGGLLTLVIAVFVYVLVKSRSWKWSNLDGPPSANLLWGNMLQIIHGQPGEYNKIWFEKYGGTLRVTALLGRKQLVTSDIQAIGYVLQHSYSFTKPASSSRILESVLGNGLLSSEGHKHRAQRRVLQPAFSPNHTKNLLPPFWAKSYELQGVWNRMIETGGDWEGSDPPSYTPPVPEDIVPGACKIDVLNTLNKLSLDILGLAGMNVELGALSNTGSELSDAYRDMANATHHMTPLMIAEAWFPILKKIIPSKRRDIVEKNMAISAAHGMKLLQQKTIAIKKEREAGLSENDDLAGEKDLLSLLIRANTDPDLRDDQKLTDEEVLNQMTTFMFAGHETTSGTLSWCLEKLAFHPDIQEKLYAELATVPDPEPTFDELSNLPYLDKVVREIMRTDNPVIGTMRTPIDDITLPLGTPVKGRNGKMIDSVHVPAGTEIFLSVMGVNQSETVWGPDAKEFNPDRFDRPALQKVPGVYGNLLSFLGGARHCIGYRFAVLEIKAALFVMIRGFTFEPLPSRPKMEREWMIVQRPVVASEKKLGPQMPLLVRKRE</sequence>
<evidence type="ECO:0000256" key="6">
    <source>
        <dbReference type="ARBA" id="ARBA00023002"/>
    </source>
</evidence>
<evidence type="ECO:0000256" key="10">
    <source>
        <dbReference type="SAM" id="Phobius"/>
    </source>
</evidence>
<evidence type="ECO:0000256" key="9">
    <source>
        <dbReference type="PIRSR" id="PIRSR602403-1"/>
    </source>
</evidence>
<dbReference type="AlphaFoldDB" id="A0AAF0YAF4"/>
<comment type="cofactor">
    <cofactor evidence="1 9">
        <name>heme</name>
        <dbReference type="ChEBI" id="CHEBI:30413"/>
    </cofactor>
</comment>
<evidence type="ECO:0000256" key="1">
    <source>
        <dbReference type="ARBA" id="ARBA00001971"/>
    </source>
</evidence>
<evidence type="ECO:0000256" key="5">
    <source>
        <dbReference type="ARBA" id="ARBA00022723"/>
    </source>
</evidence>
<evidence type="ECO:0000256" key="7">
    <source>
        <dbReference type="ARBA" id="ARBA00023004"/>
    </source>
</evidence>
<keyword evidence="7 9" id="KW-0408">Iron</keyword>
<dbReference type="EMBL" id="CP086717">
    <property type="protein sequence ID" value="WOO82975.1"/>
    <property type="molecule type" value="Genomic_DNA"/>
</dbReference>
<comment type="pathway">
    <text evidence="2">Secondary metabolite biosynthesis.</text>
</comment>
<keyword evidence="10" id="KW-0812">Transmembrane</keyword>
<evidence type="ECO:0000313" key="11">
    <source>
        <dbReference type="EMBL" id="WOO82975.1"/>
    </source>
</evidence>
<dbReference type="PANTHER" id="PTHR24305">
    <property type="entry name" value="CYTOCHROME P450"/>
    <property type="match status" value="1"/>
</dbReference>
<organism evidence="11 12">
    <name type="scientific">Vanrija pseudolonga</name>
    <dbReference type="NCBI Taxonomy" id="143232"/>
    <lineage>
        <taxon>Eukaryota</taxon>
        <taxon>Fungi</taxon>
        <taxon>Dikarya</taxon>
        <taxon>Basidiomycota</taxon>
        <taxon>Agaricomycotina</taxon>
        <taxon>Tremellomycetes</taxon>
        <taxon>Trichosporonales</taxon>
        <taxon>Trichosporonaceae</taxon>
        <taxon>Vanrija</taxon>
    </lineage>
</organism>
<keyword evidence="10" id="KW-0472">Membrane</keyword>
<evidence type="ECO:0000256" key="2">
    <source>
        <dbReference type="ARBA" id="ARBA00005179"/>
    </source>
</evidence>
<dbReference type="Proteomes" id="UP000827549">
    <property type="component" value="Chromosome 4"/>
</dbReference>
<keyword evidence="6" id="KW-0560">Oxidoreductase</keyword>
<reference evidence="11" key="1">
    <citation type="submission" date="2023-10" db="EMBL/GenBank/DDBJ databases">
        <authorList>
            <person name="Noh H."/>
        </authorList>
    </citation>
    <scope>NUCLEOTIDE SEQUENCE</scope>
    <source>
        <strain evidence="11">DUCC4014</strain>
    </source>
</reference>
<dbReference type="Gene3D" id="1.10.630.10">
    <property type="entry name" value="Cytochrome P450"/>
    <property type="match status" value="1"/>
</dbReference>
<proteinExistence type="inferred from homology"/>